<dbReference type="Pfam" id="PF04307">
    <property type="entry name" value="YdjM"/>
    <property type="match status" value="1"/>
</dbReference>
<accession>A0A1G2BPT9</accession>
<gene>
    <name evidence="1" type="ORF">A3H70_03790</name>
</gene>
<protein>
    <submittedName>
        <fullName evidence="1">Uncharacterized protein</fullName>
    </submittedName>
</protein>
<dbReference type="AlphaFoldDB" id="A0A1G2BPT9"/>
<dbReference type="STRING" id="1798553.A3H70_03790"/>
<dbReference type="InterPro" id="IPR007404">
    <property type="entry name" value="YdjM-like"/>
</dbReference>
<sequence length="157" mass="17319">MLGALCFPRNHWAQAAFVAGSIAPDVVSAAKFALDKSHGIQPFSHESKGLLILTEISHSIPIWLFLGWLAQAACPWLLVKSLVNAFWLGDLSHLAIDALTHANNKEWTVGMLWPIPGHLPGWIGVWEYRYGNGILRPKPVEAVILVLSALAALWLWL</sequence>
<evidence type="ECO:0000313" key="1">
    <source>
        <dbReference type="EMBL" id="OGY90826.1"/>
    </source>
</evidence>
<proteinExistence type="predicted"/>
<name>A0A1G2BPT9_9BACT</name>
<dbReference type="Proteomes" id="UP000178109">
    <property type="component" value="Unassembled WGS sequence"/>
</dbReference>
<evidence type="ECO:0000313" key="2">
    <source>
        <dbReference type="Proteomes" id="UP000178109"/>
    </source>
</evidence>
<reference evidence="1 2" key="1">
    <citation type="journal article" date="2016" name="Nat. Commun.">
        <title>Thousands of microbial genomes shed light on interconnected biogeochemical processes in an aquifer system.</title>
        <authorList>
            <person name="Anantharaman K."/>
            <person name="Brown C.T."/>
            <person name="Hug L.A."/>
            <person name="Sharon I."/>
            <person name="Castelle C.J."/>
            <person name="Probst A.J."/>
            <person name="Thomas B.C."/>
            <person name="Singh A."/>
            <person name="Wilkins M.J."/>
            <person name="Karaoz U."/>
            <person name="Brodie E.L."/>
            <person name="Williams K.H."/>
            <person name="Hubbard S.S."/>
            <person name="Banfield J.F."/>
        </authorList>
    </citation>
    <scope>NUCLEOTIDE SEQUENCE [LARGE SCALE GENOMIC DNA]</scope>
</reference>
<organism evidence="1 2">
    <name type="scientific">Candidatus Komeilibacteria bacterium RIFCSPLOWO2_02_FULL_48_11</name>
    <dbReference type="NCBI Taxonomy" id="1798553"/>
    <lineage>
        <taxon>Bacteria</taxon>
        <taxon>Candidatus Komeiliibacteriota</taxon>
    </lineage>
</organism>
<comment type="caution">
    <text evidence="1">The sequence shown here is derived from an EMBL/GenBank/DDBJ whole genome shotgun (WGS) entry which is preliminary data.</text>
</comment>
<dbReference type="EMBL" id="MHKO01000059">
    <property type="protein sequence ID" value="OGY90826.1"/>
    <property type="molecule type" value="Genomic_DNA"/>
</dbReference>